<sequence length="180" mass="21069">MNRSIFYCAILLLSLEVYGFSSSPYPDGNVNVFIKDNKPCIYIDKLNLTGGYTLIVSSTKSLTEDEFWLYKNSFEKNYPTRDNCIIADDTNFKGLIFRNNAIYNFSLEPSVVPEFADFTGMASSYCLKEKNGKLELYYSNLSIDECREQKQNIFVEHTEISKKQENWFNLLIKWFKNLWK</sequence>
<dbReference type="KEGG" id="nsi:A6J88_10715"/>
<dbReference type="AlphaFoldDB" id="A0A1V0HFH4"/>
<dbReference type="RefSeq" id="WP_080614219.1">
    <property type="nucleotide sequence ID" value="NZ_PKJO01000003.1"/>
</dbReference>
<dbReference type="EMBL" id="PKJO01000003">
    <property type="protein sequence ID" value="PLA40597.1"/>
    <property type="molecule type" value="Genomic_DNA"/>
</dbReference>
<evidence type="ECO:0000313" key="2">
    <source>
        <dbReference type="Proteomes" id="UP000234767"/>
    </source>
</evidence>
<gene>
    <name evidence="1" type="ORF">CYK00_03160</name>
</gene>
<evidence type="ECO:0000313" key="1">
    <source>
        <dbReference type="EMBL" id="PLA40597.1"/>
    </source>
</evidence>
<comment type="caution">
    <text evidence="1">The sequence shown here is derived from an EMBL/GenBank/DDBJ whole genome shotgun (WGS) entry which is preliminary data.</text>
</comment>
<organism evidence="1 2">
    <name type="scientific">Neisseria sicca</name>
    <dbReference type="NCBI Taxonomy" id="490"/>
    <lineage>
        <taxon>Bacteria</taxon>
        <taxon>Pseudomonadati</taxon>
        <taxon>Pseudomonadota</taxon>
        <taxon>Betaproteobacteria</taxon>
        <taxon>Neisseriales</taxon>
        <taxon>Neisseriaceae</taxon>
        <taxon>Neisseria</taxon>
    </lineage>
</organism>
<proteinExistence type="predicted"/>
<accession>A0A1V0HFH4</accession>
<dbReference type="Proteomes" id="UP000234767">
    <property type="component" value="Unassembled WGS sequence"/>
</dbReference>
<reference evidence="1 2" key="1">
    <citation type="submission" date="2017-12" db="EMBL/GenBank/DDBJ databases">
        <title>Phylogenetic diversity of female urinary microbiome.</title>
        <authorList>
            <person name="Thomas-White K."/>
            <person name="Wolfe A.J."/>
        </authorList>
    </citation>
    <scope>NUCLEOTIDE SEQUENCE [LARGE SCALE GENOMIC DNA]</scope>
    <source>
        <strain evidence="1 2">UMB0321</strain>
    </source>
</reference>
<name>A0A1V0HFH4_NEISI</name>
<protein>
    <submittedName>
        <fullName evidence="1">Uncharacterized protein</fullName>
    </submittedName>
</protein>